<dbReference type="RefSeq" id="WP_207396788.1">
    <property type="nucleotide sequence ID" value="NZ_JABRWO010000006.1"/>
</dbReference>
<gene>
    <name evidence="5" type="primary">bepA_3</name>
    <name evidence="5" type="ORF">HOV93_25410</name>
</gene>
<dbReference type="AlphaFoldDB" id="A0A7V8V5T1"/>
<dbReference type="EC" id="3.4.-.-" evidence="5"/>
<keyword evidence="4" id="KW-0812">Transmembrane</keyword>
<dbReference type="PROSITE" id="PS50005">
    <property type="entry name" value="TPR"/>
    <property type="match status" value="1"/>
</dbReference>
<reference evidence="5 6" key="1">
    <citation type="submission" date="2020-05" db="EMBL/GenBank/DDBJ databases">
        <title>Bremerella alba sp. nov., a novel planctomycete isolated from the surface of the macroalga Fucus spiralis.</title>
        <authorList>
            <person name="Godinho O."/>
            <person name="Botelho R."/>
            <person name="Albuquerque L."/>
            <person name="Wiegand S."/>
            <person name="Da Costa M.S."/>
            <person name="Lobo-Da-Cunha A."/>
            <person name="Jogler C."/>
            <person name="Lage O.M."/>
        </authorList>
    </citation>
    <scope>NUCLEOTIDE SEQUENCE [LARGE SCALE GENOMIC DNA]</scope>
    <source>
        <strain evidence="5 6">FF15</strain>
    </source>
</reference>
<feature type="transmembrane region" description="Helical" evidence="4">
    <location>
        <begin position="280"/>
        <end position="298"/>
    </location>
</feature>
<keyword evidence="5" id="KW-0378">Hydrolase</keyword>
<evidence type="ECO:0000256" key="1">
    <source>
        <dbReference type="ARBA" id="ARBA00022737"/>
    </source>
</evidence>
<feature type="transmembrane region" description="Helical" evidence="4">
    <location>
        <begin position="31"/>
        <end position="54"/>
    </location>
</feature>
<dbReference type="InterPro" id="IPR019734">
    <property type="entry name" value="TPR_rpt"/>
</dbReference>
<keyword evidence="1" id="KW-0677">Repeat</keyword>
<dbReference type="SMART" id="SM00028">
    <property type="entry name" value="TPR"/>
    <property type="match status" value="4"/>
</dbReference>
<feature type="repeat" description="TPR" evidence="3">
    <location>
        <begin position="568"/>
        <end position="601"/>
    </location>
</feature>
<evidence type="ECO:0000313" key="5">
    <source>
        <dbReference type="EMBL" id="MBA2115366.1"/>
    </source>
</evidence>
<accession>A0A7V8V5T1</accession>
<sequence length="739" mass="83706">MSPRPNATNKKTAASSPTEQWASQLVDRPQWLRVVLVVAVVAVYLTSLGGTFVFDDIPNIVEKENIADVTNALRSMMQLNTRATTQLSFALNAALFGKSAFYFHCVNLLVHVVSVVTLFELVRGSINWWNRNHTPYLNANLTGFFAALLWGVHPLGTMAVTYIVQRHESLMAMFYLLTLYCLLCGHLAEKAWPWYLASILCCWLGMGSKEVMVTVLLVALLYDRCVLAHSWRELFSKRGWVFAMYLLPSSILLVKSLSVFQRDAPAHDSVLGTHETASSWLYLWTQSGVIVHYLRLSIWPDHLAFDYDWPVASREGEYLLPAIIIFSLLVLSFWTVVKRPAIGFVAITFFFVLAPTSSIVPITDVAFEHRMYLPLACVCVLAVMGLVATIETWRPRQSKESKYQILFLIGLTIAVLLGTRTVYRNLDYHSQIALWTSTVESRPMNLRANHNLAKELRDADRLPEAEQFLLQSIAYCERYGYESFPLHGDLAEVYVYEGQFEQAYQRFQMAFEAAGSPPAKISEYRTLLRNRKLAETRTSFGALLDLLERPSEAAQQFDLAIELRPDVASWYAMAGHIYRKTGDLNTALVRWKRALDLDPTRVDVARDYTLLLIDAGHYAEATQRLQQSIQTHPEDLALQFQLARIQAAAPADEIRDPEASVIRCDQLISAFAQHAFEIQQVKAMALGNAGHTAEAIALLQSLRQQTTETQAEVRQNLDLLISRFQQDRQVFLPEPDAKR</sequence>
<evidence type="ECO:0000313" key="6">
    <source>
        <dbReference type="Proteomes" id="UP000551616"/>
    </source>
</evidence>
<dbReference type="Pfam" id="PF13429">
    <property type="entry name" value="TPR_15"/>
    <property type="match status" value="1"/>
</dbReference>
<evidence type="ECO:0000256" key="4">
    <source>
        <dbReference type="SAM" id="Phobius"/>
    </source>
</evidence>
<keyword evidence="4" id="KW-0472">Membrane</keyword>
<feature type="transmembrane region" description="Helical" evidence="4">
    <location>
        <begin position="170"/>
        <end position="188"/>
    </location>
</feature>
<evidence type="ECO:0000256" key="2">
    <source>
        <dbReference type="ARBA" id="ARBA00022803"/>
    </source>
</evidence>
<keyword evidence="4" id="KW-1133">Transmembrane helix</keyword>
<name>A0A7V8V5T1_9BACT</name>
<dbReference type="GO" id="GO:0006508">
    <property type="term" value="P:proteolysis"/>
    <property type="evidence" value="ECO:0007669"/>
    <property type="project" value="UniProtKB-KW"/>
</dbReference>
<evidence type="ECO:0000256" key="3">
    <source>
        <dbReference type="PROSITE-ProRule" id="PRU00339"/>
    </source>
</evidence>
<proteinExistence type="predicted"/>
<dbReference type="EMBL" id="JABRWO010000006">
    <property type="protein sequence ID" value="MBA2115366.1"/>
    <property type="molecule type" value="Genomic_DNA"/>
</dbReference>
<dbReference type="SUPFAM" id="SSF48452">
    <property type="entry name" value="TPR-like"/>
    <property type="match status" value="1"/>
</dbReference>
<feature type="transmembrane region" description="Helical" evidence="4">
    <location>
        <begin position="101"/>
        <end position="122"/>
    </location>
</feature>
<feature type="transmembrane region" description="Helical" evidence="4">
    <location>
        <begin position="405"/>
        <end position="423"/>
    </location>
</feature>
<dbReference type="Proteomes" id="UP000551616">
    <property type="component" value="Unassembled WGS sequence"/>
</dbReference>
<dbReference type="PANTHER" id="PTHR44227">
    <property type="match status" value="1"/>
</dbReference>
<dbReference type="PANTHER" id="PTHR44227:SF3">
    <property type="entry name" value="PROTEIN O-MANNOSYL-TRANSFERASE TMTC4"/>
    <property type="match status" value="1"/>
</dbReference>
<organism evidence="5 6">
    <name type="scientific">Bremerella alba</name>
    <dbReference type="NCBI Taxonomy" id="980252"/>
    <lineage>
        <taxon>Bacteria</taxon>
        <taxon>Pseudomonadati</taxon>
        <taxon>Planctomycetota</taxon>
        <taxon>Planctomycetia</taxon>
        <taxon>Pirellulales</taxon>
        <taxon>Pirellulaceae</taxon>
        <taxon>Bremerella</taxon>
    </lineage>
</organism>
<feature type="transmembrane region" description="Helical" evidence="4">
    <location>
        <begin position="342"/>
        <end position="360"/>
    </location>
</feature>
<keyword evidence="6" id="KW-1185">Reference proteome</keyword>
<dbReference type="GO" id="GO:0008233">
    <property type="term" value="F:peptidase activity"/>
    <property type="evidence" value="ECO:0007669"/>
    <property type="project" value="UniProtKB-KW"/>
</dbReference>
<dbReference type="InterPro" id="IPR011990">
    <property type="entry name" value="TPR-like_helical_dom_sf"/>
</dbReference>
<feature type="transmembrane region" description="Helical" evidence="4">
    <location>
        <begin position="318"/>
        <end position="337"/>
    </location>
</feature>
<keyword evidence="2 3" id="KW-0802">TPR repeat</keyword>
<keyword evidence="5" id="KW-0645">Protease</keyword>
<feature type="transmembrane region" description="Helical" evidence="4">
    <location>
        <begin position="242"/>
        <end position="260"/>
    </location>
</feature>
<dbReference type="Gene3D" id="1.25.40.10">
    <property type="entry name" value="Tetratricopeptide repeat domain"/>
    <property type="match status" value="1"/>
</dbReference>
<comment type="caution">
    <text evidence="5">The sequence shown here is derived from an EMBL/GenBank/DDBJ whole genome shotgun (WGS) entry which is preliminary data.</text>
</comment>
<protein>
    <submittedName>
        <fullName evidence="5">Beta-barrel assembly-enhancing protease</fullName>
        <ecNumber evidence="5">3.4.-.-</ecNumber>
    </submittedName>
</protein>
<feature type="transmembrane region" description="Helical" evidence="4">
    <location>
        <begin position="143"/>
        <end position="164"/>
    </location>
</feature>
<feature type="transmembrane region" description="Helical" evidence="4">
    <location>
        <begin position="372"/>
        <end position="393"/>
    </location>
</feature>
<dbReference type="InterPro" id="IPR052346">
    <property type="entry name" value="O-mannosyl-transferase_TMTC"/>
</dbReference>
<feature type="transmembrane region" description="Helical" evidence="4">
    <location>
        <begin position="195"/>
        <end position="222"/>
    </location>
</feature>